<gene>
    <name evidence="4" type="ORF">NZH93_31170</name>
</gene>
<dbReference type="EMBL" id="JANYMP010000017">
    <property type="protein sequence ID" value="MCS7481341.1"/>
    <property type="molecule type" value="Genomic_DNA"/>
</dbReference>
<evidence type="ECO:0000313" key="4">
    <source>
        <dbReference type="EMBL" id="MCS7481341.1"/>
    </source>
</evidence>
<dbReference type="InterPro" id="IPR002645">
    <property type="entry name" value="STAS_dom"/>
</dbReference>
<keyword evidence="5" id="KW-1185">Reference proteome</keyword>
<evidence type="ECO:0000256" key="2">
    <source>
        <dbReference type="RuleBase" id="RU003749"/>
    </source>
</evidence>
<organism evidence="4 5">
    <name type="scientific">Umezawaea endophytica</name>
    <dbReference type="NCBI Taxonomy" id="1654476"/>
    <lineage>
        <taxon>Bacteria</taxon>
        <taxon>Bacillati</taxon>
        <taxon>Actinomycetota</taxon>
        <taxon>Actinomycetes</taxon>
        <taxon>Pseudonocardiales</taxon>
        <taxon>Pseudonocardiaceae</taxon>
        <taxon>Umezawaea</taxon>
    </lineage>
</organism>
<evidence type="ECO:0000256" key="1">
    <source>
        <dbReference type="ARBA" id="ARBA00009013"/>
    </source>
</evidence>
<dbReference type="InterPro" id="IPR036513">
    <property type="entry name" value="STAS_dom_sf"/>
</dbReference>
<accession>A0A9X2VR58</accession>
<evidence type="ECO:0000313" key="5">
    <source>
        <dbReference type="Proteomes" id="UP001141259"/>
    </source>
</evidence>
<dbReference type="PANTHER" id="PTHR33495">
    <property type="entry name" value="ANTI-SIGMA FACTOR ANTAGONIST TM_1081-RELATED-RELATED"/>
    <property type="match status" value="1"/>
</dbReference>
<dbReference type="InterPro" id="IPR003658">
    <property type="entry name" value="Anti-sigma_ant"/>
</dbReference>
<name>A0A9X2VR58_9PSEU</name>
<dbReference type="Gene3D" id="3.30.750.24">
    <property type="entry name" value="STAS domain"/>
    <property type="match status" value="1"/>
</dbReference>
<comment type="similarity">
    <text evidence="1 2">Belongs to the anti-sigma-factor antagonist family.</text>
</comment>
<dbReference type="PROSITE" id="PS50801">
    <property type="entry name" value="STAS"/>
    <property type="match status" value="1"/>
</dbReference>
<evidence type="ECO:0000259" key="3">
    <source>
        <dbReference type="PROSITE" id="PS50801"/>
    </source>
</evidence>
<proteinExistence type="inferred from homology"/>
<dbReference type="NCBIfam" id="TIGR00377">
    <property type="entry name" value="ant_ant_sig"/>
    <property type="match status" value="1"/>
</dbReference>
<dbReference type="AlphaFoldDB" id="A0A9X2VR58"/>
<dbReference type="RefSeq" id="WP_259626828.1">
    <property type="nucleotide sequence ID" value="NZ_JANYMP010000017.1"/>
</dbReference>
<dbReference type="CDD" id="cd07043">
    <property type="entry name" value="STAS_anti-anti-sigma_factors"/>
    <property type="match status" value="1"/>
</dbReference>
<reference evidence="4" key="1">
    <citation type="submission" date="2022-08" db="EMBL/GenBank/DDBJ databases">
        <authorList>
            <person name="Tistechok S."/>
            <person name="Samborskyy M."/>
            <person name="Roman I."/>
        </authorList>
    </citation>
    <scope>NUCLEOTIDE SEQUENCE</scope>
    <source>
        <strain evidence="4">DSM 103496</strain>
    </source>
</reference>
<feature type="domain" description="STAS" evidence="3">
    <location>
        <begin position="6"/>
        <end position="112"/>
    </location>
</feature>
<dbReference type="InterPro" id="IPR058548">
    <property type="entry name" value="MlaB-like_STAS"/>
</dbReference>
<sequence>MEYPEFAVDERRQAGCAVVVVRGDVDSDTAPDVWVVARQALESKPVSLVVDCTGVTFFGSTGISLLLELSGVCREQGLPFRLVADTKTVLRPLEVMDLLREFVIVRDVAEAC</sequence>
<dbReference type="Pfam" id="PF13466">
    <property type="entry name" value="STAS_2"/>
    <property type="match status" value="1"/>
</dbReference>
<protein>
    <recommendedName>
        <fullName evidence="2">Anti-sigma factor antagonist</fullName>
    </recommendedName>
</protein>
<comment type="caution">
    <text evidence="4">The sequence shown here is derived from an EMBL/GenBank/DDBJ whole genome shotgun (WGS) entry which is preliminary data.</text>
</comment>
<dbReference type="GO" id="GO:0043856">
    <property type="term" value="F:anti-sigma factor antagonist activity"/>
    <property type="evidence" value="ECO:0007669"/>
    <property type="project" value="InterPro"/>
</dbReference>
<dbReference type="SUPFAM" id="SSF52091">
    <property type="entry name" value="SpoIIaa-like"/>
    <property type="match status" value="1"/>
</dbReference>
<dbReference type="Proteomes" id="UP001141259">
    <property type="component" value="Unassembled WGS sequence"/>
</dbReference>
<dbReference type="PANTHER" id="PTHR33495:SF13">
    <property type="entry name" value="ANTI-SIGMA-F FACTOR ANTAGONIST RSFB"/>
    <property type="match status" value="1"/>
</dbReference>